<feature type="region of interest" description="Disordered" evidence="1">
    <location>
        <begin position="1"/>
        <end position="26"/>
    </location>
</feature>
<accession>A0AAV4NSK1</accession>
<protein>
    <submittedName>
        <fullName evidence="2">Uncharacterized protein</fullName>
    </submittedName>
</protein>
<dbReference type="AlphaFoldDB" id="A0AAV4NSK1"/>
<evidence type="ECO:0000313" key="3">
    <source>
        <dbReference type="Proteomes" id="UP001054945"/>
    </source>
</evidence>
<keyword evidence="3" id="KW-1185">Reference proteome</keyword>
<sequence>MERKGRYDTTDAARQQQAHKNLSSAVSSCFRPSKSAHNVRTDAPSHGTVCLSLSMTVIASIRFIIFSGKYSNKTGAGLVRCCLLVTERKVVKKEQMWNSWG</sequence>
<proteinExistence type="predicted"/>
<evidence type="ECO:0000256" key="1">
    <source>
        <dbReference type="SAM" id="MobiDB-lite"/>
    </source>
</evidence>
<feature type="compositionally biased region" description="Polar residues" evidence="1">
    <location>
        <begin position="12"/>
        <end position="26"/>
    </location>
</feature>
<evidence type="ECO:0000313" key="2">
    <source>
        <dbReference type="EMBL" id="GIX87673.1"/>
    </source>
</evidence>
<dbReference type="Proteomes" id="UP001054945">
    <property type="component" value="Unassembled WGS sequence"/>
</dbReference>
<name>A0AAV4NSK1_CAEEX</name>
<comment type="caution">
    <text evidence="2">The sequence shown here is derived from an EMBL/GenBank/DDBJ whole genome shotgun (WGS) entry which is preliminary data.</text>
</comment>
<organism evidence="2 3">
    <name type="scientific">Caerostris extrusa</name>
    <name type="common">Bark spider</name>
    <name type="synonym">Caerostris bankana</name>
    <dbReference type="NCBI Taxonomy" id="172846"/>
    <lineage>
        <taxon>Eukaryota</taxon>
        <taxon>Metazoa</taxon>
        <taxon>Ecdysozoa</taxon>
        <taxon>Arthropoda</taxon>
        <taxon>Chelicerata</taxon>
        <taxon>Arachnida</taxon>
        <taxon>Araneae</taxon>
        <taxon>Araneomorphae</taxon>
        <taxon>Entelegynae</taxon>
        <taxon>Araneoidea</taxon>
        <taxon>Araneidae</taxon>
        <taxon>Caerostris</taxon>
    </lineage>
</organism>
<gene>
    <name evidence="2" type="ORF">CEXT_415021</name>
</gene>
<feature type="compositionally biased region" description="Basic and acidic residues" evidence="1">
    <location>
        <begin position="1"/>
        <end position="11"/>
    </location>
</feature>
<dbReference type="EMBL" id="BPLR01003703">
    <property type="protein sequence ID" value="GIX87673.1"/>
    <property type="molecule type" value="Genomic_DNA"/>
</dbReference>
<reference evidence="2 3" key="1">
    <citation type="submission" date="2021-06" db="EMBL/GenBank/DDBJ databases">
        <title>Caerostris extrusa draft genome.</title>
        <authorList>
            <person name="Kono N."/>
            <person name="Arakawa K."/>
        </authorList>
    </citation>
    <scope>NUCLEOTIDE SEQUENCE [LARGE SCALE GENOMIC DNA]</scope>
</reference>